<dbReference type="InterPro" id="IPR011990">
    <property type="entry name" value="TPR-like_helical_dom_sf"/>
</dbReference>
<evidence type="ECO:0000313" key="3">
    <source>
        <dbReference type="Proteomes" id="UP000609064"/>
    </source>
</evidence>
<dbReference type="InterPro" id="IPR041662">
    <property type="entry name" value="SusD-like_2"/>
</dbReference>
<accession>A0A916YUQ8</accession>
<evidence type="ECO:0000256" key="1">
    <source>
        <dbReference type="SAM" id="SignalP"/>
    </source>
</evidence>
<dbReference type="RefSeq" id="WP_188766606.1">
    <property type="nucleotide sequence ID" value="NZ_BMKK01000005.1"/>
</dbReference>
<evidence type="ECO:0008006" key="4">
    <source>
        <dbReference type="Google" id="ProtNLM"/>
    </source>
</evidence>
<keyword evidence="3" id="KW-1185">Reference proteome</keyword>
<dbReference type="Pfam" id="PF12771">
    <property type="entry name" value="SusD-like_2"/>
    <property type="match status" value="1"/>
</dbReference>
<protein>
    <recommendedName>
        <fullName evidence="4">SusD/RagB family nutrient-binding outer membrane lipoprotein</fullName>
    </recommendedName>
</protein>
<dbReference type="EMBL" id="BMKK01000005">
    <property type="protein sequence ID" value="GGD61340.1"/>
    <property type="molecule type" value="Genomic_DNA"/>
</dbReference>
<dbReference type="Gene3D" id="1.25.40.390">
    <property type="match status" value="1"/>
</dbReference>
<feature type="signal peptide" evidence="1">
    <location>
        <begin position="1"/>
        <end position="18"/>
    </location>
</feature>
<name>A0A916YUQ8_9BACT</name>
<dbReference type="Proteomes" id="UP000609064">
    <property type="component" value="Unassembled WGS sequence"/>
</dbReference>
<evidence type="ECO:0000313" key="2">
    <source>
        <dbReference type="EMBL" id="GGD61340.1"/>
    </source>
</evidence>
<sequence>MKKIYLIFMAALTLVVSACQKSDFEGAYPDPSKISNTTVEKQFTGFLNSNKWYVLPDYGNYFVVLRTTINRYNQAVGWANTANQYIPGAASINDRWNNYYNFVAQYRELEKVYSKLSTTDQTDRRIYMIASTIYFYDHTQKVVDLHGDIPLTEAGKLSTNGGNYEKSYAKYDTAEGIYTKILDDLKAFSDELNSINVQSGILAGFKTQDFVNKGDLTLWKKYCNSLRLRILTRVSGASAFSARATSEIADILNNPAKYPTITSNTDNIQINVYDLNTDIHAKNFRTGLEDWDGNIAGKAMIDHMNKNTDPRLRAMFEAGANAKGVYNGLDPMLDGQAQTALIAGGTLSIYNRSTLSRNQFFPGVLINAAEASFLAAEYYLKANNNAASKMAYEKGIRQSIEFYYNLRKLSNDNTAPALTAVTEDEITKYLASADVNWDKATDKLNLIATQKWIHFSVVQPVDSWAEIRRLDLPKLTFQVDDANAQKQPPFRWSYPSSEQTYNSTNYSSVRTKDNLSTKLFWDVK</sequence>
<comment type="caution">
    <text evidence="2">The sequence shown here is derived from an EMBL/GenBank/DDBJ whole genome shotgun (WGS) entry which is preliminary data.</text>
</comment>
<feature type="chain" id="PRO_5036698981" description="SusD/RagB family nutrient-binding outer membrane lipoprotein" evidence="1">
    <location>
        <begin position="19"/>
        <end position="524"/>
    </location>
</feature>
<dbReference type="AlphaFoldDB" id="A0A916YUQ8"/>
<proteinExistence type="predicted"/>
<organism evidence="2 3">
    <name type="scientific">Emticicia aquatilis</name>
    <dbReference type="NCBI Taxonomy" id="1537369"/>
    <lineage>
        <taxon>Bacteria</taxon>
        <taxon>Pseudomonadati</taxon>
        <taxon>Bacteroidota</taxon>
        <taxon>Cytophagia</taxon>
        <taxon>Cytophagales</taxon>
        <taxon>Leadbetterellaceae</taxon>
        <taxon>Emticicia</taxon>
    </lineage>
</organism>
<reference evidence="2" key="2">
    <citation type="submission" date="2020-09" db="EMBL/GenBank/DDBJ databases">
        <authorList>
            <person name="Sun Q."/>
            <person name="Zhou Y."/>
        </authorList>
    </citation>
    <scope>NUCLEOTIDE SEQUENCE</scope>
    <source>
        <strain evidence="2">CGMCC 1.15958</strain>
    </source>
</reference>
<dbReference type="PROSITE" id="PS51257">
    <property type="entry name" value="PROKAR_LIPOPROTEIN"/>
    <property type="match status" value="1"/>
</dbReference>
<dbReference type="SUPFAM" id="SSF48452">
    <property type="entry name" value="TPR-like"/>
    <property type="match status" value="1"/>
</dbReference>
<gene>
    <name evidence="2" type="ORF">GCM10011514_26720</name>
</gene>
<reference evidence="2" key="1">
    <citation type="journal article" date="2014" name="Int. J. Syst. Evol. Microbiol.">
        <title>Complete genome sequence of Corynebacterium casei LMG S-19264T (=DSM 44701T), isolated from a smear-ripened cheese.</title>
        <authorList>
            <consortium name="US DOE Joint Genome Institute (JGI-PGF)"/>
            <person name="Walter F."/>
            <person name="Albersmeier A."/>
            <person name="Kalinowski J."/>
            <person name="Ruckert C."/>
        </authorList>
    </citation>
    <scope>NUCLEOTIDE SEQUENCE</scope>
    <source>
        <strain evidence="2">CGMCC 1.15958</strain>
    </source>
</reference>
<keyword evidence="1" id="KW-0732">Signal</keyword>